<evidence type="ECO:0000259" key="7">
    <source>
        <dbReference type="PROSITE" id="PS50011"/>
    </source>
</evidence>
<keyword evidence="3" id="KW-0547">Nucleotide-binding</keyword>
<keyword evidence="5" id="KW-0067">ATP-binding</keyword>
<keyword evidence="2" id="KW-0808">Transferase</keyword>
<evidence type="ECO:0000256" key="3">
    <source>
        <dbReference type="ARBA" id="ARBA00022741"/>
    </source>
</evidence>
<dbReference type="InterPro" id="IPR000719">
    <property type="entry name" value="Prot_kinase_dom"/>
</dbReference>
<protein>
    <recommendedName>
        <fullName evidence="7">Protein kinase domain-containing protein</fullName>
    </recommendedName>
</protein>
<evidence type="ECO:0000256" key="1">
    <source>
        <dbReference type="ARBA" id="ARBA00022527"/>
    </source>
</evidence>
<dbReference type="GO" id="GO:0004674">
    <property type="term" value="F:protein serine/threonine kinase activity"/>
    <property type="evidence" value="ECO:0007669"/>
    <property type="project" value="UniProtKB-KW"/>
</dbReference>
<reference evidence="8" key="1">
    <citation type="submission" date="2021-01" db="EMBL/GenBank/DDBJ databases">
        <authorList>
            <person name="Corre E."/>
            <person name="Pelletier E."/>
            <person name="Niang G."/>
            <person name="Scheremetjew M."/>
            <person name="Finn R."/>
            <person name="Kale V."/>
            <person name="Holt S."/>
            <person name="Cochrane G."/>
            <person name="Meng A."/>
            <person name="Brown T."/>
            <person name="Cohen L."/>
        </authorList>
    </citation>
    <scope>NUCLEOTIDE SEQUENCE</scope>
    <source>
        <strain evidence="8">B650</strain>
    </source>
</reference>
<evidence type="ECO:0000256" key="4">
    <source>
        <dbReference type="ARBA" id="ARBA00022777"/>
    </source>
</evidence>
<dbReference type="SUPFAM" id="SSF56112">
    <property type="entry name" value="Protein kinase-like (PK-like)"/>
    <property type="match status" value="1"/>
</dbReference>
<dbReference type="GO" id="GO:0005634">
    <property type="term" value="C:nucleus"/>
    <property type="evidence" value="ECO:0007669"/>
    <property type="project" value="TreeGrafter"/>
</dbReference>
<dbReference type="GO" id="GO:0005524">
    <property type="term" value="F:ATP binding"/>
    <property type="evidence" value="ECO:0007669"/>
    <property type="project" value="UniProtKB-KW"/>
</dbReference>
<dbReference type="PROSITE" id="PS00109">
    <property type="entry name" value="PROTEIN_KINASE_TYR"/>
    <property type="match status" value="1"/>
</dbReference>
<dbReference type="PROSITE" id="PS50011">
    <property type="entry name" value="PROTEIN_KINASE_DOM"/>
    <property type="match status" value="1"/>
</dbReference>
<dbReference type="PANTHER" id="PTHR24345:SF91">
    <property type="entry name" value="SERINE_THREONINE-PROTEIN KINASE PLK4"/>
    <property type="match status" value="1"/>
</dbReference>
<dbReference type="InterPro" id="IPR008266">
    <property type="entry name" value="Tyr_kinase_AS"/>
</dbReference>
<dbReference type="PANTHER" id="PTHR24345">
    <property type="entry name" value="SERINE/THREONINE-PROTEIN KINASE PLK"/>
    <property type="match status" value="1"/>
</dbReference>
<sequence>MGAPPPNNTGASSTCRPVYYADAFADFDVSNGMNANNAVHQQQQTTTTTTTKNQRHHPYEPLQMTCGTATAEEVLRNATVQPQLNADKAYWLQNTLATCIYGRVRKALALRRRIATPEINAEWELTYPREECAVKEMIWTRIRRYRQRRENEDPIKEVAAMQYISLLPETNERHLVLQQKDLLFDDRYLYSVMPFCNHGELFSVLERNERFSEDDARFWMIQMLGSLKFMQEVAGICHRDVSLENFMVNIDETGHRCLMIDLGMCLRVPHVVDPATGRHSHLLMPPQGTCGKWFYMSPEVAYNRTSFDGFKADMWAMGVILYMMLMGSPPFETPTPDDRYFAFITAGHLRRMLLNGGYHFSEEVMDLLQKLLTSDFRQRLSLQEALEHPWITMGNAPPPPPPEAPPEWFTMHQSAS</sequence>
<keyword evidence="1" id="KW-0723">Serine/threonine-protein kinase</keyword>
<feature type="region of interest" description="Disordered" evidence="6">
    <location>
        <begin position="391"/>
        <end position="416"/>
    </location>
</feature>
<dbReference type="AlphaFoldDB" id="A0A7S2P844"/>
<evidence type="ECO:0000256" key="2">
    <source>
        <dbReference type="ARBA" id="ARBA00022679"/>
    </source>
</evidence>
<dbReference type="EMBL" id="HBGY01016750">
    <property type="protein sequence ID" value="CAD9582958.1"/>
    <property type="molecule type" value="Transcribed_RNA"/>
</dbReference>
<name>A0A7S2P844_9STRA</name>
<accession>A0A7S2P844</accession>
<evidence type="ECO:0000256" key="6">
    <source>
        <dbReference type="SAM" id="MobiDB-lite"/>
    </source>
</evidence>
<gene>
    <name evidence="8" type="ORF">LDAN0321_LOCUS10833</name>
</gene>
<evidence type="ECO:0000256" key="5">
    <source>
        <dbReference type="ARBA" id="ARBA00022840"/>
    </source>
</evidence>
<dbReference type="Gene3D" id="1.10.510.10">
    <property type="entry name" value="Transferase(Phosphotransferase) domain 1"/>
    <property type="match status" value="1"/>
</dbReference>
<feature type="compositionally biased region" description="Pro residues" evidence="6">
    <location>
        <begin position="396"/>
        <end position="405"/>
    </location>
</feature>
<keyword evidence="4" id="KW-0418">Kinase</keyword>
<dbReference type="Pfam" id="PF00069">
    <property type="entry name" value="Pkinase"/>
    <property type="match status" value="1"/>
</dbReference>
<proteinExistence type="predicted"/>
<evidence type="ECO:0000313" key="8">
    <source>
        <dbReference type="EMBL" id="CAD9582958.1"/>
    </source>
</evidence>
<dbReference type="InterPro" id="IPR011009">
    <property type="entry name" value="Kinase-like_dom_sf"/>
</dbReference>
<organism evidence="8">
    <name type="scientific">Leptocylindrus danicus</name>
    <dbReference type="NCBI Taxonomy" id="163516"/>
    <lineage>
        <taxon>Eukaryota</taxon>
        <taxon>Sar</taxon>
        <taxon>Stramenopiles</taxon>
        <taxon>Ochrophyta</taxon>
        <taxon>Bacillariophyta</taxon>
        <taxon>Coscinodiscophyceae</taxon>
        <taxon>Chaetocerotophycidae</taxon>
        <taxon>Leptocylindrales</taxon>
        <taxon>Leptocylindraceae</taxon>
        <taxon>Leptocylindrus</taxon>
    </lineage>
</organism>
<feature type="domain" description="Protein kinase" evidence="7">
    <location>
        <begin position="90"/>
        <end position="391"/>
    </location>
</feature>